<evidence type="ECO:0000313" key="1">
    <source>
        <dbReference type="EMBL" id="TXC81790.1"/>
    </source>
</evidence>
<comment type="caution">
    <text evidence="1">The sequence shown here is derived from an EMBL/GenBank/DDBJ whole genome shotgun (WGS) entry which is preliminary data.</text>
</comment>
<evidence type="ECO:0000313" key="2">
    <source>
        <dbReference type="Proteomes" id="UP000321168"/>
    </source>
</evidence>
<gene>
    <name evidence="1" type="ORF">FRX97_04535</name>
</gene>
<reference evidence="1 2" key="1">
    <citation type="submission" date="2019-08" db="EMBL/GenBank/DDBJ databases">
        <title>Genome of Luteibaculum oceani JCM 18817.</title>
        <authorList>
            <person name="Bowman J.P."/>
        </authorList>
    </citation>
    <scope>NUCLEOTIDE SEQUENCE [LARGE SCALE GENOMIC DNA]</scope>
    <source>
        <strain evidence="1 2">JCM 18817</strain>
    </source>
</reference>
<name>A0A5C6VAD0_9FLAO</name>
<evidence type="ECO:0008006" key="3">
    <source>
        <dbReference type="Google" id="ProtNLM"/>
    </source>
</evidence>
<sequence>MKRILVIILVLSAVVQVDAQYKRRLNPIFTEAIGYPKGGWFFEPGITYAYTQGEMKNRIIKETQDSLVVADITPSSFPFIYLGAGRFNLLPNSPFINLIDYGLAFKGVIYNQDTRGNLFFKDDNSIPPEQFDDEGRWSDYNITANLNLNHYIQISESVFIMPGMGLNADFRVGGTESYSIPDTSITGYRFPETVRFFAHARINVGIKIHRELFIVPGFEVPLVNLKQTQNAKVTQTYWNSEYWPMLLSVKVMYHKPPRRKPCKVGVSDIDLNNTRRRKRKIQLY</sequence>
<organism evidence="1 2">
    <name type="scientific">Luteibaculum oceani</name>
    <dbReference type="NCBI Taxonomy" id="1294296"/>
    <lineage>
        <taxon>Bacteria</taxon>
        <taxon>Pseudomonadati</taxon>
        <taxon>Bacteroidota</taxon>
        <taxon>Flavobacteriia</taxon>
        <taxon>Flavobacteriales</taxon>
        <taxon>Luteibaculaceae</taxon>
        <taxon>Luteibaculum</taxon>
    </lineage>
</organism>
<dbReference type="Proteomes" id="UP000321168">
    <property type="component" value="Unassembled WGS sequence"/>
</dbReference>
<dbReference type="EMBL" id="VORB01000003">
    <property type="protein sequence ID" value="TXC81790.1"/>
    <property type="molecule type" value="Genomic_DNA"/>
</dbReference>
<accession>A0A5C6VAD0</accession>
<proteinExistence type="predicted"/>
<keyword evidence="2" id="KW-1185">Reference proteome</keyword>
<dbReference type="RefSeq" id="WP_147013842.1">
    <property type="nucleotide sequence ID" value="NZ_VORB01000003.1"/>
</dbReference>
<protein>
    <recommendedName>
        <fullName evidence="3">Outer membrane beta-barrel protein</fullName>
    </recommendedName>
</protein>
<dbReference type="AlphaFoldDB" id="A0A5C6VAD0"/>